<comment type="caution">
    <text evidence="1">The sequence shown here is derived from an EMBL/GenBank/DDBJ whole genome shotgun (WGS) entry which is preliminary data.</text>
</comment>
<dbReference type="InterPro" id="IPR021352">
    <property type="entry name" value="DUF2971"/>
</dbReference>
<reference evidence="1 2" key="1">
    <citation type="submission" date="2018-01" db="EMBL/GenBank/DDBJ databases">
        <title>Denitrification phenotypes of diverse strains of Pseudomonas stutzeri.</title>
        <authorList>
            <person name="Milligan D.A."/>
            <person name="Bergaust L."/>
            <person name="Bakken L.R."/>
            <person name="Frostegard A."/>
        </authorList>
    </citation>
    <scope>NUCLEOTIDE SEQUENCE [LARGE SCALE GENOMIC DNA]</scope>
    <source>
        <strain evidence="1 2">28a3</strain>
    </source>
</reference>
<sequence>MGIYQSRTLRATNIKFLNDEQEFVHALELIRQLIEETDENKAAPYIPAFNEFKEKILSKITMLDKQTSESIFTLSFSEKTDLLSQWRGYCPGNDGYCLILDTDRIGESATNEFEECHFFKCVYDNTEKESHLKSVLNEYWSRYRKGSDKERGGRSRGAKERYSFCLLLTLSTPRLQKSVSIVS</sequence>
<organism evidence="1 2">
    <name type="scientific">Stutzerimonas stutzeri</name>
    <name type="common">Pseudomonas stutzeri</name>
    <dbReference type="NCBI Taxonomy" id="316"/>
    <lineage>
        <taxon>Bacteria</taxon>
        <taxon>Pseudomonadati</taxon>
        <taxon>Pseudomonadota</taxon>
        <taxon>Gammaproteobacteria</taxon>
        <taxon>Pseudomonadales</taxon>
        <taxon>Pseudomonadaceae</taxon>
        <taxon>Stutzerimonas</taxon>
    </lineage>
</organism>
<evidence type="ECO:0008006" key="3">
    <source>
        <dbReference type="Google" id="ProtNLM"/>
    </source>
</evidence>
<proteinExistence type="predicted"/>
<protein>
    <recommendedName>
        <fullName evidence="3">DUF2971 domain-containing protein</fullName>
    </recommendedName>
</protein>
<evidence type="ECO:0000313" key="1">
    <source>
        <dbReference type="EMBL" id="PNG03842.1"/>
    </source>
</evidence>
<dbReference type="EMBL" id="POUW01000008">
    <property type="protein sequence ID" value="PNG03842.1"/>
    <property type="molecule type" value="Genomic_DNA"/>
</dbReference>
<gene>
    <name evidence="1" type="ORF">CXL00_19530</name>
</gene>
<dbReference type="Pfam" id="PF11185">
    <property type="entry name" value="DUF2971"/>
    <property type="match status" value="1"/>
</dbReference>
<name>A0A2N8SMY0_STUST</name>
<dbReference type="Proteomes" id="UP000235897">
    <property type="component" value="Unassembled WGS sequence"/>
</dbReference>
<accession>A0A2N8SMY0</accession>
<dbReference type="AlphaFoldDB" id="A0A2N8SMY0"/>
<evidence type="ECO:0000313" key="2">
    <source>
        <dbReference type="Proteomes" id="UP000235897"/>
    </source>
</evidence>